<protein>
    <submittedName>
        <fullName evidence="2">Uncharacterized protein</fullName>
    </submittedName>
</protein>
<comment type="caution">
    <text evidence="2">The sequence shown here is derived from an EMBL/GenBank/DDBJ whole genome shotgun (WGS) entry which is preliminary data.</text>
</comment>
<feature type="region of interest" description="Disordered" evidence="1">
    <location>
        <begin position="1"/>
        <end position="64"/>
    </location>
</feature>
<organism evidence="2 3">
    <name type="scientific">Puccinia coronata f. sp. avenae</name>
    <dbReference type="NCBI Taxonomy" id="200324"/>
    <lineage>
        <taxon>Eukaryota</taxon>
        <taxon>Fungi</taxon>
        <taxon>Dikarya</taxon>
        <taxon>Basidiomycota</taxon>
        <taxon>Pucciniomycotina</taxon>
        <taxon>Pucciniomycetes</taxon>
        <taxon>Pucciniales</taxon>
        <taxon>Pucciniaceae</taxon>
        <taxon>Puccinia</taxon>
    </lineage>
</organism>
<feature type="compositionally biased region" description="Basic and acidic residues" evidence="1">
    <location>
        <begin position="1"/>
        <end position="11"/>
    </location>
</feature>
<dbReference type="EMBL" id="PGCI01000060">
    <property type="protein sequence ID" value="PLW44152.1"/>
    <property type="molecule type" value="Genomic_DNA"/>
</dbReference>
<feature type="compositionally biased region" description="Polar residues" evidence="1">
    <location>
        <begin position="37"/>
        <end position="46"/>
    </location>
</feature>
<evidence type="ECO:0000313" key="3">
    <source>
        <dbReference type="Proteomes" id="UP000235392"/>
    </source>
</evidence>
<reference evidence="2 3" key="1">
    <citation type="submission" date="2017-11" db="EMBL/GenBank/DDBJ databases">
        <title>De novo assembly and phasing of dikaryotic genomes from two isolates of Puccinia coronata f. sp. avenae, the causal agent of oat crown rust.</title>
        <authorList>
            <person name="Miller M.E."/>
            <person name="Zhang Y."/>
            <person name="Omidvar V."/>
            <person name="Sperschneider J."/>
            <person name="Schwessinger B."/>
            <person name="Raley C."/>
            <person name="Palmer J.M."/>
            <person name="Garnica D."/>
            <person name="Upadhyaya N."/>
            <person name="Rathjen J."/>
            <person name="Taylor J.M."/>
            <person name="Park R.F."/>
            <person name="Dodds P.N."/>
            <person name="Hirsch C.D."/>
            <person name="Kianian S.F."/>
            <person name="Figueroa M."/>
        </authorList>
    </citation>
    <scope>NUCLEOTIDE SEQUENCE [LARGE SCALE GENOMIC DNA]</scope>
    <source>
        <strain evidence="2">12SD80</strain>
    </source>
</reference>
<accession>A0A2N5V2B2</accession>
<sequence length="64" mass="6772">MFDRWLDRHCPTEAPAGGSDRPVQSVPETGRTGPAGTGQTNLSNHASGEVMIIRLGLTNSGPLR</sequence>
<name>A0A2N5V2B2_9BASI</name>
<evidence type="ECO:0000313" key="2">
    <source>
        <dbReference type="EMBL" id="PLW44152.1"/>
    </source>
</evidence>
<evidence type="ECO:0000256" key="1">
    <source>
        <dbReference type="SAM" id="MobiDB-lite"/>
    </source>
</evidence>
<dbReference type="Proteomes" id="UP000235392">
    <property type="component" value="Unassembled WGS sequence"/>
</dbReference>
<proteinExistence type="predicted"/>
<dbReference type="AlphaFoldDB" id="A0A2N5V2B2"/>
<gene>
    <name evidence="2" type="ORF">PCASD_09566</name>
</gene>